<organism evidence="2 3">
    <name type="scientific">Acropora cervicornis</name>
    <name type="common">Staghorn coral</name>
    <dbReference type="NCBI Taxonomy" id="6130"/>
    <lineage>
        <taxon>Eukaryota</taxon>
        <taxon>Metazoa</taxon>
        <taxon>Cnidaria</taxon>
        <taxon>Anthozoa</taxon>
        <taxon>Hexacorallia</taxon>
        <taxon>Scleractinia</taxon>
        <taxon>Astrocoeniina</taxon>
        <taxon>Acroporidae</taxon>
        <taxon>Acropora</taxon>
    </lineage>
</organism>
<protein>
    <submittedName>
        <fullName evidence="2">Uncharacterized protein</fullName>
    </submittedName>
</protein>
<feature type="compositionally biased region" description="Basic residues" evidence="1">
    <location>
        <begin position="102"/>
        <end position="111"/>
    </location>
</feature>
<name>A0AAD9PT00_ACRCE</name>
<dbReference type="EMBL" id="JARQWQ010000145">
    <property type="protein sequence ID" value="KAK2548505.1"/>
    <property type="molecule type" value="Genomic_DNA"/>
</dbReference>
<gene>
    <name evidence="2" type="ORF">P5673_031287</name>
</gene>
<dbReference type="Proteomes" id="UP001249851">
    <property type="component" value="Unassembled WGS sequence"/>
</dbReference>
<feature type="region of interest" description="Disordered" evidence="1">
    <location>
        <begin position="80"/>
        <end position="111"/>
    </location>
</feature>
<accession>A0AAD9PT00</accession>
<proteinExistence type="predicted"/>
<sequence length="111" mass="12944">MSFCEEMRNIKKSMELHGTGAKEVYVSQWKFFDECKFPEEVIISNRRSFCNSQVGEHLPGQQISFEGDTGSEVNRVISERQHPKRKKKNIMNGDSSHCTYRIGKRCRQQGR</sequence>
<evidence type="ECO:0000256" key="1">
    <source>
        <dbReference type="SAM" id="MobiDB-lite"/>
    </source>
</evidence>
<comment type="caution">
    <text evidence="2">The sequence shown here is derived from an EMBL/GenBank/DDBJ whole genome shotgun (WGS) entry which is preliminary data.</text>
</comment>
<reference evidence="2" key="1">
    <citation type="journal article" date="2023" name="G3 (Bethesda)">
        <title>Whole genome assembly and annotation of the endangered Caribbean coral Acropora cervicornis.</title>
        <authorList>
            <person name="Selwyn J.D."/>
            <person name="Vollmer S.V."/>
        </authorList>
    </citation>
    <scope>NUCLEOTIDE SEQUENCE</scope>
    <source>
        <strain evidence="2">K2</strain>
    </source>
</reference>
<keyword evidence="3" id="KW-1185">Reference proteome</keyword>
<evidence type="ECO:0000313" key="3">
    <source>
        <dbReference type="Proteomes" id="UP001249851"/>
    </source>
</evidence>
<reference evidence="2" key="2">
    <citation type="journal article" date="2023" name="Science">
        <title>Genomic signatures of disease resistance in endangered staghorn corals.</title>
        <authorList>
            <person name="Vollmer S.V."/>
            <person name="Selwyn J.D."/>
            <person name="Despard B.A."/>
            <person name="Roesel C.L."/>
        </authorList>
    </citation>
    <scope>NUCLEOTIDE SEQUENCE</scope>
    <source>
        <strain evidence="2">K2</strain>
    </source>
</reference>
<evidence type="ECO:0000313" key="2">
    <source>
        <dbReference type="EMBL" id="KAK2548505.1"/>
    </source>
</evidence>
<dbReference type="AlphaFoldDB" id="A0AAD9PT00"/>